<name>A0ACB9CYI2_CICIN</name>
<evidence type="ECO:0000313" key="2">
    <source>
        <dbReference type="Proteomes" id="UP001055811"/>
    </source>
</evidence>
<evidence type="ECO:0000313" key="1">
    <source>
        <dbReference type="EMBL" id="KAI3739403.1"/>
    </source>
</evidence>
<protein>
    <submittedName>
        <fullName evidence="1">Uncharacterized protein</fullName>
    </submittedName>
</protein>
<dbReference type="EMBL" id="CM042013">
    <property type="protein sequence ID" value="KAI3739403.1"/>
    <property type="molecule type" value="Genomic_DNA"/>
</dbReference>
<organism evidence="1 2">
    <name type="scientific">Cichorium intybus</name>
    <name type="common">Chicory</name>
    <dbReference type="NCBI Taxonomy" id="13427"/>
    <lineage>
        <taxon>Eukaryota</taxon>
        <taxon>Viridiplantae</taxon>
        <taxon>Streptophyta</taxon>
        <taxon>Embryophyta</taxon>
        <taxon>Tracheophyta</taxon>
        <taxon>Spermatophyta</taxon>
        <taxon>Magnoliopsida</taxon>
        <taxon>eudicotyledons</taxon>
        <taxon>Gunneridae</taxon>
        <taxon>Pentapetalae</taxon>
        <taxon>asterids</taxon>
        <taxon>campanulids</taxon>
        <taxon>Asterales</taxon>
        <taxon>Asteraceae</taxon>
        <taxon>Cichorioideae</taxon>
        <taxon>Cichorieae</taxon>
        <taxon>Cichoriinae</taxon>
        <taxon>Cichorium</taxon>
    </lineage>
</organism>
<reference evidence="1 2" key="2">
    <citation type="journal article" date="2022" name="Mol. Ecol. Resour.">
        <title>The genomes of chicory, endive, great burdock and yacon provide insights into Asteraceae paleo-polyploidization history and plant inulin production.</title>
        <authorList>
            <person name="Fan W."/>
            <person name="Wang S."/>
            <person name="Wang H."/>
            <person name="Wang A."/>
            <person name="Jiang F."/>
            <person name="Liu H."/>
            <person name="Zhao H."/>
            <person name="Xu D."/>
            <person name="Zhang Y."/>
        </authorList>
    </citation>
    <scope>NUCLEOTIDE SEQUENCE [LARGE SCALE GENOMIC DNA]</scope>
    <source>
        <strain evidence="2">cv. Punajuju</strain>
        <tissue evidence="1">Leaves</tissue>
    </source>
</reference>
<dbReference type="Proteomes" id="UP001055811">
    <property type="component" value="Linkage Group LG05"/>
</dbReference>
<comment type="caution">
    <text evidence="1">The sequence shown here is derived from an EMBL/GenBank/DDBJ whole genome shotgun (WGS) entry which is preliminary data.</text>
</comment>
<keyword evidence="2" id="KW-1185">Reference proteome</keyword>
<accession>A0ACB9CYI2</accession>
<gene>
    <name evidence="1" type="ORF">L2E82_29807</name>
</gene>
<reference evidence="2" key="1">
    <citation type="journal article" date="2022" name="Mol. Ecol. Resour.">
        <title>The genomes of chicory, endive, great burdock and yacon provide insights into Asteraceae palaeo-polyploidization history and plant inulin production.</title>
        <authorList>
            <person name="Fan W."/>
            <person name="Wang S."/>
            <person name="Wang H."/>
            <person name="Wang A."/>
            <person name="Jiang F."/>
            <person name="Liu H."/>
            <person name="Zhao H."/>
            <person name="Xu D."/>
            <person name="Zhang Y."/>
        </authorList>
    </citation>
    <scope>NUCLEOTIDE SEQUENCE [LARGE SCALE GENOMIC DNA]</scope>
    <source>
        <strain evidence="2">cv. Punajuju</strain>
    </source>
</reference>
<proteinExistence type="predicted"/>
<sequence length="355" mass="40597">MEIDKTDYLPLSRAIMKGNWEEAREILNMDKDALTVKLNVKGQSALHIAIDSSKHDQFVESLLKEINPESLLTLVTSTKENTLHRAAMIDNVKAAKMLVEKNPLLLFSVDNMNNLPIHRAIIASHETTFLYLFDACRHHIGLSQQDGYHSPFEGTNGAKLLSNVINVGLLDLPTGNSDLSDTNNIQDIENQDTYNGNFVTSCWKSCFYYVIQRIYVKFWDVAVLHVRHVKYLYEDKMKHKKALMLLKCICQEVGKIHKGIDISGHYGEAFNLAVQNDTPEAVEEIIESFPLAIWTRNSNDYFATQVAIKDRCLKLRFLNFNCSTSHKTNNLGNDMHKIRKYKPTYLSNFIPKSRN</sequence>